<feature type="signal peptide" evidence="2">
    <location>
        <begin position="1"/>
        <end position="18"/>
    </location>
</feature>
<feature type="region of interest" description="Disordered" evidence="1">
    <location>
        <begin position="158"/>
        <end position="183"/>
    </location>
</feature>
<keyword evidence="4" id="KW-1185">Reference proteome</keyword>
<organism evidence="3 4">
    <name type="scientific">Bimuria novae-zelandiae CBS 107.79</name>
    <dbReference type="NCBI Taxonomy" id="1447943"/>
    <lineage>
        <taxon>Eukaryota</taxon>
        <taxon>Fungi</taxon>
        <taxon>Dikarya</taxon>
        <taxon>Ascomycota</taxon>
        <taxon>Pezizomycotina</taxon>
        <taxon>Dothideomycetes</taxon>
        <taxon>Pleosporomycetidae</taxon>
        <taxon>Pleosporales</taxon>
        <taxon>Massarineae</taxon>
        <taxon>Didymosphaeriaceae</taxon>
        <taxon>Bimuria</taxon>
    </lineage>
</organism>
<feature type="compositionally biased region" description="Polar residues" evidence="1">
    <location>
        <begin position="158"/>
        <end position="175"/>
    </location>
</feature>
<evidence type="ECO:0000256" key="1">
    <source>
        <dbReference type="SAM" id="MobiDB-lite"/>
    </source>
</evidence>
<evidence type="ECO:0000313" key="3">
    <source>
        <dbReference type="EMBL" id="KAF1970923.1"/>
    </source>
</evidence>
<protein>
    <recommendedName>
        <fullName evidence="5">Extracellular membrane protein CFEM domain-containing protein</fullName>
    </recommendedName>
</protein>
<evidence type="ECO:0000313" key="4">
    <source>
        <dbReference type="Proteomes" id="UP000800036"/>
    </source>
</evidence>
<accession>A0A6A5V0H4</accession>
<reference evidence="3" key="1">
    <citation type="journal article" date="2020" name="Stud. Mycol.">
        <title>101 Dothideomycetes genomes: a test case for predicting lifestyles and emergence of pathogens.</title>
        <authorList>
            <person name="Haridas S."/>
            <person name="Albert R."/>
            <person name="Binder M."/>
            <person name="Bloem J."/>
            <person name="Labutti K."/>
            <person name="Salamov A."/>
            <person name="Andreopoulos B."/>
            <person name="Baker S."/>
            <person name="Barry K."/>
            <person name="Bills G."/>
            <person name="Bluhm B."/>
            <person name="Cannon C."/>
            <person name="Castanera R."/>
            <person name="Culley D."/>
            <person name="Daum C."/>
            <person name="Ezra D."/>
            <person name="Gonzalez J."/>
            <person name="Henrissat B."/>
            <person name="Kuo A."/>
            <person name="Liang C."/>
            <person name="Lipzen A."/>
            <person name="Lutzoni F."/>
            <person name="Magnuson J."/>
            <person name="Mondo S."/>
            <person name="Nolan M."/>
            <person name="Ohm R."/>
            <person name="Pangilinan J."/>
            <person name="Park H.-J."/>
            <person name="Ramirez L."/>
            <person name="Alfaro M."/>
            <person name="Sun H."/>
            <person name="Tritt A."/>
            <person name="Yoshinaga Y."/>
            <person name="Zwiers L.-H."/>
            <person name="Turgeon B."/>
            <person name="Goodwin S."/>
            <person name="Spatafora J."/>
            <person name="Crous P."/>
            <person name="Grigoriev I."/>
        </authorList>
    </citation>
    <scope>NUCLEOTIDE SEQUENCE</scope>
    <source>
        <strain evidence="3">CBS 107.79</strain>
    </source>
</reference>
<sequence>MRSTTFFLPLAFAFATNAINISLGPDTVCGDNSVDCGNGFCCSSGSTCDTSGAVTKCGSDGTLAKPFNAGSIASAFQSKVSSLENLPASLVGQFSSIVHAIPTDIASSAQGFLSSVIANHDIPTGTELSQFIDSLPTSAQGAVNSALNSLEAEVNSALGNGPSSASGNGQPKNTQGGSGAAPAGSATFGNTAALVVGIWGAAAVGGVMLVL</sequence>
<dbReference type="OrthoDB" id="3783695at2759"/>
<evidence type="ECO:0000256" key="2">
    <source>
        <dbReference type="SAM" id="SignalP"/>
    </source>
</evidence>
<dbReference type="EMBL" id="ML976697">
    <property type="protein sequence ID" value="KAF1970923.1"/>
    <property type="molecule type" value="Genomic_DNA"/>
</dbReference>
<dbReference type="AlphaFoldDB" id="A0A6A5V0H4"/>
<name>A0A6A5V0H4_9PLEO</name>
<feature type="chain" id="PRO_5025390311" description="Extracellular membrane protein CFEM domain-containing protein" evidence="2">
    <location>
        <begin position="19"/>
        <end position="211"/>
    </location>
</feature>
<dbReference type="Proteomes" id="UP000800036">
    <property type="component" value="Unassembled WGS sequence"/>
</dbReference>
<gene>
    <name evidence="3" type="ORF">BU23DRAFT_201750</name>
</gene>
<proteinExistence type="predicted"/>
<keyword evidence="2" id="KW-0732">Signal</keyword>
<evidence type="ECO:0008006" key="5">
    <source>
        <dbReference type="Google" id="ProtNLM"/>
    </source>
</evidence>